<dbReference type="Gene3D" id="3.40.390.70">
    <property type="match status" value="1"/>
</dbReference>
<protein>
    <recommendedName>
        <fullName evidence="2">Substrate import-associated zinc metallohydrolase lipoprotein</fullName>
    </recommendedName>
</protein>
<dbReference type="NCBIfam" id="TIGR04549">
    <property type="entry name" value="LP_HExxH_w_tonB"/>
    <property type="match status" value="1"/>
</dbReference>
<evidence type="ECO:0008006" key="2">
    <source>
        <dbReference type="Google" id="ProtNLM"/>
    </source>
</evidence>
<dbReference type="PROSITE" id="PS51257">
    <property type="entry name" value="PROKAR_LIPOPROTEIN"/>
    <property type="match status" value="1"/>
</dbReference>
<dbReference type="Pfam" id="PF15890">
    <property type="entry name" value="Peptidase_Mx1"/>
    <property type="match status" value="1"/>
</dbReference>
<dbReference type="InterPro" id="IPR030890">
    <property type="entry name" value="LP_HExxH_w_TonB"/>
</dbReference>
<dbReference type="EMBL" id="SNRY01000856">
    <property type="protein sequence ID" value="KAA6335807.1"/>
    <property type="molecule type" value="Genomic_DNA"/>
</dbReference>
<dbReference type="AlphaFoldDB" id="A0A5J4RPF1"/>
<reference evidence="1" key="1">
    <citation type="submission" date="2019-03" db="EMBL/GenBank/DDBJ databases">
        <title>Single cell metagenomics reveals metabolic interactions within the superorganism composed of flagellate Streblomastix strix and complex community of Bacteroidetes bacteria on its surface.</title>
        <authorList>
            <person name="Treitli S.C."/>
            <person name="Kolisko M."/>
            <person name="Husnik F."/>
            <person name="Keeling P."/>
            <person name="Hampl V."/>
        </authorList>
    </citation>
    <scope>NUCLEOTIDE SEQUENCE</scope>
    <source>
        <strain evidence="1">STM</strain>
    </source>
</reference>
<proteinExistence type="predicted"/>
<gene>
    <name evidence="1" type="ORF">EZS27_015985</name>
</gene>
<accession>A0A5J4RPF1</accession>
<sequence>MIQKIFINLIAIVALSALAACSEDEKFESSIFDTTPPARTGLDTWIYANYTLPHNIKIDYKWQYIESDLARNLTPAKEDQVEGIVKMLKTVWIEPYIKIAGLDFFNSLTPKQLLLVGSEAWNSSTRTVGTAEGGRKIVLYEIDHFKITDKTRLIRYMKTIHHEFTHICNQTKRYDPDFEQIATDGYRGADWHNESDQVSYDKGFITPYATASPAEDFAEMVGVMLTHTYAEWNDILNSKPTTDVGKEILRKKEEMVLNYYKDVWGFDILELQDELEKAINGIKL</sequence>
<comment type="caution">
    <text evidence="1">The sequence shown here is derived from an EMBL/GenBank/DDBJ whole genome shotgun (WGS) entry which is preliminary data.</text>
</comment>
<name>A0A5J4RPF1_9ZZZZ</name>
<evidence type="ECO:0000313" key="1">
    <source>
        <dbReference type="EMBL" id="KAA6335807.1"/>
    </source>
</evidence>
<organism evidence="1">
    <name type="scientific">termite gut metagenome</name>
    <dbReference type="NCBI Taxonomy" id="433724"/>
    <lineage>
        <taxon>unclassified sequences</taxon>
        <taxon>metagenomes</taxon>
        <taxon>organismal metagenomes</taxon>
    </lineage>
</organism>